<protein>
    <submittedName>
        <fullName evidence="2">Uncharacterized protein</fullName>
    </submittedName>
</protein>
<proteinExistence type="predicted"/>
<dbReference type="Proteomes" id="UP000785679">
    <property type="component" value="Unassembled WGS sequence"/>
</dbReference>
<evidence type="ECO:0000256" key="1">
    <source>
        <dbReference type="SAM" id="Coils"/>
    </source>
</evidence>
<sequence>MPKLVFEKCNNQQMESLESELKRLRQEAEQKDQLISRFEGKIRELPITFRQLFEPGRTSGSYFIKLSGDKVAQLYFLIEGEGKVWMRGQSKIGQNIKKANECSSQWTKSDVKMLPKIADVGWSESLESLTGQRTWFLQNASFKVSQTISDGQYSYKSWSFSKCLANLLNGETPDGQGWSIGYFQGYLFIEGLFATRGSWDKMATGTKNPGWTTHYQVGQSYSLRTGGHYNHTGEFIHSTCNGYNTECNSITSRIGWGDTKVVWYRLELQPQADGK</sequence>
<reference evidence="2" key="1">
    <citation type="submission" date="2019-06" db="EMBL/GenBank/DDBJ databases">
        <authorList>
            <person name="Zheng W."/>
        </authorList>
    </citation>
    <scope>NUCLEOTIDE SEQUENCE</scope>
    <source>
        <strain evidence="2">QDHG01</strain>
    </source>
</reference>
<feature type="coiled-coil region" evidence="1">
    <location>
        <begin position="7"/>
        <end position="41"/>
    </location>
</feature>
<evidence type="ECO:0000313" key="3">
    <source>
        <dbReference type="Proteomes" id="UP000785679"/>
    </source>
</evidence>
<comment type="caution">
    <text evidence="2">The sequence shown here is derived from an EMBL/GenBank/DDBJ whole genome shotgun (WGS) entry which is preliminary data.</text>
</comment>
<name>A0A8J8NK72_HALGN</name>
<dbReference type="EMBL" id="RRYP01014239">
    <property type="protein sequence ID" value="TNV76074.1"/>
    <property type="molecule type" value="Genomic_DNA"/>
</dbReference>
<accession>A0A8J8NK72</accession>
<dbReference type="OrthoDB" id="10045365at2759"/>
<keyword evidence="1" id="KW-0175">Coiled coil</keyword>
<organism evidence="2 3">
    <name type="scientific">Halteria grandinella</name>
    <dbReference type="NCBI Taxonomy" id="5974"/>
    <lineage>
        <taxon>Eukaryota</taxon>
        <taxon>Sar</taxon>
        <taxon>Alveolata</taxon>
        <taxon>Ciliophora</taxon>
        <taxon>Intramacronucleata</taxon>
        <taxon>Spirotrichea</taxon>
        <taxon>Stichotrichia</taxon>
        <taxon>Sporadotrichida</taxon>
        <taxon>Halteriidae</taxon>
        <taxon>Halteria</taxon>
    </lineage>
</organism>
<keyword evidence="3" id="KW-1185">Reference proteome</keyword>
<evidence type="ECO:0000313" key="2">
    <source>
        <dbReference type="EMBL" id="TNV76074.1"/>
    </source>
</evidence>
<dbReference type="AlphaFoldDB" id="A0A8J8NK72"/>
<gene>
    <name evidence="2" type="ORF">FGO68_gene15660</name>
</gene>